<dbReference type="RefSeq" id="WP_271204578.1">
    <property type="nucleotide sequence ID" value="NZ_BSFK01000010.1"/>
</dbReference>
<dbReference type="AlphaFoldDB" id="A0A9W6N432"/>
<accession>A0A9W6N432</accession>
<dbReference type="NCBIfam" id="TIGR01560">
    <property type="entry name" value="put_DNA_pack"/>
    <property type="match status" value="1"/>
</dbReference>
<protein>
    <recommendedName>
        <fullName evidence="3">Phage gp6-like head-tail connector protein</fullName>
    </recommendedName>
</protein>
<dbReference type="Proteomes" id="UP001143364">
    <property type="component" value="Unassembled WGS sequence"/>
</dbReference>
<evidence type="ECO:0000313" key="2">
    <source>
        <dbReference type="Proteomes" id="UP001143364"/>
    </source>
</evidence>
<keyword evidence="2" id="KW-1185">Reference proteome</keyword>
<proteinExistence type="predicted"/>
<dbReference type="InterPro" id="IPR021146">
    <property type="entry name" value="Phage_gp6-like_head-tail"/>
</dbReference>
<gene>
    <name evidence="1" type="ORF">GCM10008171_19610</name>
</gene>
<evidence type="ECO:0000313" key="1">
    <source>
        <dbReference type="EMBL" id="GLK76707.1"/>
    </source>
</evidence>
<dbReference type="Pfam" id="PF05135">
    <property type="entry name" value="Phage_connect_1"/>
    <property type="match status" value="1"/>
</dbReference>
<organism evidence="1 2">
    <name type="scientific">Methylopila jiangsuensis</name>
    <dbReference type="NCBI Taxonomy" id="586230"/>
    <lineage>
        <taxon>Bacteria</taxon>
        <taxon>Pseudomonadati</taxon>
        <taxon>Pseudomonadota</taxon>
        <taxon>Alphaproteobacteria</taxon>
        <taxon>Hyphomicrobiales</taxon>
        <taxon>Methylopilaceae</taxon>
        <taxon>Methylopila</taxon>
    </lineage>
</organism>
<dbReference type="CDD" id="cd08054">
    <property type="entry name" value="gp6"/>
    <property type="match status" value="1"/>
</dbReference>
<evidence type="ECO:0008006" key="3">
    <source>
        <dbReference type="Google" id="ProtNLM"/>
    </source>
</evidence>
<reference evidence="1" key="1">
    <citation type="journal article" date="2014" name="Int. J. Syst. Evol. Microbiol.">
        <title>Complete genome sequence of Corynebacterium casei LMG S-19264T (=DSM 44701T), isolated from a smear-ripened cheese.</title>
        <authorList>
            <consortium name="US DOE Joint Genome Institute (JGI-PGF)"/>
            <person name="Walter F."/>
            <person name="Albersmeier A."/>
            <person name="Kalinowski J."/>
            <person name="Ruckert C."/>
        </authorList>
    </citation>
    <scope>NUCLEOTIDE SEQUENCE</scope>
    <source>
        <strain evidence="1">VKM B-2555</strain>
    </source>
</reference>
<reference evidence="1" key="2">
    <citation type="submission" date="2023-01" db="EMBL/GenBank/DDBJ databases">
        <authorList>
            <person name="Sun Q."/>
            <person name="Evtushenko L."/>
        </authorList>
    </citation>
    <scope>NUCLEOTIDE SEQUENCE</scope>
    <source>
        <strain evidence="1">VKM B-2555</strain>
    </source>
</reference>
<comment type="caution">
    <text evidence="1">The sequence shown here is derived from an EMBL/GenBank/DDBJ whole genome shotgun (WGS) entry which is preliminary data.</text>
</comment>
<dbReference type="EMBL" id="BSFK01000010">
    <property type="protein sequence ID" value="GLK76707.1"/>
    <property type="molecule type" value="Genomic_DNA"/>
</dbReference>
<name>A0A9W6N432_9HYPH</name>
<dbReference type="InterPro" id="IPR006450">
    <property type="entry name" value="Phage_HK97_gp6-like"/>
</dbReference>
<dbReference type="Gene3D" id="1.10.3230.30">
    <property type="entry name" value="Phage gp6-like head-tail connector protein"/>
    <property type="match status" value="1"/>
</dbReference>
<sequence>MIVISLADMRAHLGLTDDFGADDDVLIVNKVAAATAHVEAAAGLSFDDFETVDAVPADLKEAIRMLAAHLYENREASIVGVSASAIPFGFDDLVRPHRAEWF</sequence>